<dbReference type="PANTHER" id="PTHR43534:SF1">
    <property type="entry name" value="4FE-4S CLUSTER CONTAINING PARA FAMILY ATPASE PROTEIN"/>
    <property type="match status" value="1"/>
</dbReference>
<dbReference type="SUPFAM" id="SSF52540">
    <property type="entry name" value="P-loop containing nucleoside triphosphate hydrolases"/>
    <property type="match status" value="1"/>
</dbReference>
<dbReference type="PROSITE" id="PS00198">
    <property type="entry name" value="4FE4S_FER_1"/>
    <property type="match status" value="1"/>
</dbReference>
<dbReference type="InterPro" id="IPR002586">
    <property type="entry name" value="CobQ/CobB/MinD/ParA_Nub-bd_dom"/>
</dbReference>
<dbReference type="InterPro" id="IPR017896">
    <property type="entry name" value="4Fe4S_Fe-S-bd"/>
</dbReference>
<dbReference type="KEGG" id="tav:G4V39_00735"/>
<keyword evidence="2" id="KW-1185">Reference proteome</keyword>
<reference evidence="1 2" key="1">
    <citation type="submission" date="2020-02" db="EMBL/GenBank/DDBJ databases">
        <title>Genome analysis of Thermosulfuriphilus ammonigenes ST65T, an anaerobic thermophilic chemolithoautotrophic bacterium isolated from a deep-sea hydrothermal vent.</title>
        <authorList>
            <person name="Slobodkina G."/>
            <person name="Allioux M."/>
            <person name="Merkel A."/>
            <person name="Alain K."/>
            <person name="Jebbar M."/>
            <person name="Slobodkin A."/>
        </authorList>
    </citation>
    <scope>NUCLEOTIDE SEQUENCE [LARGE SCALE GENOMIC DNA]</scope>
    <source>
        <strain evidence="1 2">ST65</strain>
    </source>
</reference>
<dbReference type="Proteomes" id="UP000502179">
    <property type="component" value="Chromosome"/>
</dbReference>
<dbReference type="Pfam" id="PF01656">
    <property type="entry name" value="CbiA"/>
    <property type="match status" value="1"/>
</dbReference>
<accession>A0A6G7PT79</accession>
<dbReference type="PANTHER" id="PTHR43534">
    <property type="entry name" value="MIND SUPERFAMILY P-LOOP ATPASE CONTAINING AN INSERTED FERREDOXIN DOMAIN"/>
    <property type="match status" value="1"/>
</dbReference>
<sequence>MKEIVVVSGKGGTGKTTLVASLAALVKEKVLADCDVDASNLPLILRAKIRHREGFISGEEPCKEEELCTGCGRCFELCRFGAIDPEDFSIDSLLCEGCGVCAWFCPEQAIEMIPTKVGELFISESPYGPLVHARLFPGRENSGKLVARVKKEARRLAEEAGSAFVLVDGSPGIGCPVIASVSGASALLVVTEPGVAAIHDLVRLLHLARHFDLPAWVVINKCDLSPEGTEHIRETVSLQEGRLLGEIPFDEDVFRAIAAGRPLIDFSNGAASKAVRAIWERLIEAIDQSW</sequence>
<dbReference type="RefSeq" id="WP_166031107.1">
    <property type="nucleotide sequence ID" value="NZ_CP048877.1"/>
</dbReference>
<organism evidence="1 2">
    <name type="scientific">Thermosulfuriphilus ammonigenes</name>
    <dbReference type="NCBI Taxonomy" id="1936021"/>
    <lineage>
        <taxon>Bacteria</taxon>
        <taxon>Pseudomonadati</taxon>
        <taxon>Thermodesulfobacteriota</taxon>
        <taxon>Thermodesulfobacteria</taxon>
        <taxon>Thermodesulfobacteriales</taxon>
        <taxon>Thermodesulfobacteriaceae</taxon>
        <taxon>Thermosulfuriphilus</taxon>
    </lineage>
</organism>
<dbReference type="AlphaFoldDB" id="A0A6G7PT79"/>
<dbReference type="Gene3D" id="3.40.50.300">
    <property type="entry name" value="P-loop containing nucleotide triphosphate hydrolases"/>
    <property type="match status" value="1"/>
</dbReference>
<dbReference type="Pfam" id="PF00037">
    <property type="entry name" value="Fer4"/>
    <property type="match status" value="2"/>
</dbReference>
<dbReference type="InterPro" id="IPR027417">
    <property type="entry name" value="P-loop_NTPase"/>
</dbReference>
<evidence type="ECO:0000313" key="1">
    <source>
        <dbReference type="EMBL" id="QIJ70884.1"/>
    </source>
</evidence>
<gene>
    <name evidence="1" type="ORF">G4V39_00735</name>
</gene>
<dbReference type="Gene3D" id="3.30.70.20">
    <property type="match status" value="1"/>
</dbReference>
<dbReference type="EMBL" id="CP048877">
    <property type="protein sequence ID" value="QIJ70884.1"/>
    <property type="molecule type" value="Genomic_DNA"/>
</dbReference>
<evidence type="ECO:0000313" key="2">
    <source>
        <dbReference type="Proteomes" id="UP000502179"/>
    </source>
</evidence>
<protein>
    <submittedName>
        <fullName evidence="1">(4Fe-4S)-binding protein</fullName>
    </submittedName>
</protein>
<name>A0A6G7PT79_9BACT</name>
<dbReference type="CDD" id="cd03110">
    <property type="entry name" value="SIMIBI_bact_arch"/>
    <property type="match status" value="1"/>
</dbReference>
<dbReference type="PROSITE" id="PS51379">
    <property type="entry name" value="4FE4S_FER_2"/>
    <property type="match status" value="2"/>
</dbReference>
<proteinExistence type="predicted"/>
<dbReference type="InterPro" id="IPR017900">
    <property type="entry name" value="4Fe4S_Fe_S_CS"/>
</dbReference>